<protein>
    <submittedName>
        <fullName evidence="2">Uncharacterized protein</fullName>
    </submittedName>
</protein>
<dbReference type="Proteomes" id="UP000289886">
    <property type="component" value="Unassembled WGS sequence"/>
</dbReference>
<organism evidence="2 3">
    <name type="scientific">Acipenser ruthenus</name>
    <name type="common">Sterlet sturgeon</name>
    <dbReference type="NCBI Taxonomy" id="7906"/>
    <lineage>
        <taxon>Eukaryota</taxon>
        <taxon>Metazoa</taxon>
        <taxon>Chordata</taxon>
        <taxon>Craniata</taxon>
        <taxon>Vertebrata</taxon>
        <taxon>Euteleostomi</taxon>
        <taxon>Actinopterygii</taxon>
        <taxon>Chondrostei</taxon>
        <taxon>Acipenseriformes</taxon>
        <taxon>Acipenseridae</taxon>
        <taxon>Acipenser</taxon>
    </lineage>
</organism>
<reference evidence="2 3" key="1">
    <citation type="submission" date="2019-01" db="EMBL/GenBank/DDBJ databases">
        <title>Draft Genome and Complete Hox-Cluster Characterization of the Sterlet Sturgeon (Acipenser ruthenus).</title>
        <authorList>
            <person name="Wei Q."/>
        </authorList>
    </citation>
    <scope>NUCLEOTIDE SEQUENCE [LARGE SCALE GENOMIC DNA]</scope>
    <source>
        <strain evidence="2">WHYD16114868_AA</strain>
        <tissue evidence="2">Blood</tissue>
    </source>
</reference>
<name>A0A444U7G3_ACIRT</name>
<evidence type="ECO:0000313" key="2">
    <source>
        <dbReference type="EMBL" id="RXM31111.1"/>
    </source>
</evidence>
<keyword evidence="3" id="KW-1185">Reference proteome</keyword>
<comment type="caution">
    <text evidence="2">The sequence shown here is derived from an EMBL/GenBank/DDBJ whole genome shotgun (WGS) entry which is preliminary data.</text>
</comment>
<sequence>MVQEEKEKQFEALQAKNMMLQQQIGKLKEHSSQMKELFVAEHANWSTGQEDLHDQIKCLEIELLEEQTKNEEPTTGVVSEQARPTPDWTAEQKAALPQANRDGQISRDYAREFPSVEVGGRQVMKNEELRTSLQTVQLESEEVDSDEEWQRLVKTTEPGSPATLPSDPDFVSRLKERLQGARVQLG</sequence>
<evidence type="ECO:0000256" key="1">
    <source>
        <dbReference type="SAM" id="MobiDB-lite"/>
    </source>
</evidence>
<feature type="region of interest" description="Disordered" evidence="1">
    <location>
        <begin position="66"/>
        <end position="107"/>
    </location>
</feature>
<evidence type="ECO:0000313" key="3">
    <source>
        <dbReference type="Proteomes" id="UP000289886"/>
    </source>
</evidence>
<dbReference type="AlphaFoldDB" id="A0A444U7G3"/>
<dbReference type="EMBL" id="SCEB01215132">
    <property type="protein sequence ID" value="RXM31111.1"/>
    <property type="molecule type" value="Genomic_DNA"/>
</dbReference>
<gene>
    <name evidence="2" type="ORF">EOD39_7261</name>
</gene>
<proteinExistence type="predicted"/>
<accession>A0A444U7G3</accession>